<dbReference type="EMBL" id="FNCC01000004">
    <property type="protein sequence ID" value="SDF93534.1"/>
    <property type="molecule type" value="Genomic_DNA"/>
</dbReference>
<sequence>MNEHPIAVRRLQLYFTQEGLAEEVDVDTRTVQRWEAGERKPQPWKRSKLAKVLRVTRQQLDSMIDWVPSGARTPDVTADWEVAPGTGEAFREQFPSEDRLEPGGHDQSLDDPELAPGPHRQPDPPEIDDMQRREALRMAGMVAAMLALHPATDRPADTDDADYAQFNAALWTIYASAASKSEVLPLVRSQLGVLTTELERGHGPAAMQRIAASASDLYQLKGEIHFDGDDYTLAADSYDLAARHAEAAGDFDLWACALTRHSFLSVYERRFASAAPMLELAAGLARRGHPGLSTRHWVAAVQAETFAGLGDLSSCQRALDKAEEVRGLAGALQNGGWLRFDGSRLPEQRGTCYATLGRHLLAEEELAKALRHKLSPRRRAGVHVDLAIIGADRRDRDQVMAHASTALADAVTTSSDYIRRKLGSLQRHLVPMLGDKQVQRLSGEIKALAPASNTR</sequence>
<dbReference type="OrthoDB" id="3831424at2"/>
<evidence type="ECO:0000313" key="4">
    <source>
        <dbReference type="Proteomes" id="UP000199623"/>
    </source>
</evidence>
<feature type="domain" description="HTH cro/C1-type" evidence="2">
    <location>
        <begin position="6"/>
        <end position="60"/>
    </location>
</feature>
<dbReference type="STRING" id="200378.SAMN05216553_104257"/>
<dbReference type="AlphaFoldDB" id="A0A1G7Q4W9"/>
<dbReference type="InterPro" id="IPR011990">
    <property type="entry name" value="TPR-like_helical_dom_sf"/>
</dbReference>
<dbReference type="InterPro" id="IPR001387">
    <property type="entry name" value="Cro/C1-type_HTH"/>
</dbReference>
<protein>
    <submittedName>
        <fullName evidence="3">Helix-turn-helix</fullName>
    </submittedName>
</protein>
<accession>A0A1G7Q4W9</accession>
<feature type="compositionally biased region" description="Basic and acidic residues" evidence="1">
    <location>
        <begin position="93"/>
        <end position="108"/>
    </location>
</feature>
<reference evidence="4" key="1">
    <citation type="submission" date="2016-10" db="EMBL/GenBank/DDBJ databases">
        <authorList>
            <person name="Varghese N."/>
            <person name="Submissions S."/>
        </authorList>
    </citation>
    <scope>NUCLEOTIDE SEQUENCE [LARGE SCALE GENOMIC DNA]</scope>
    <source>
        <strain evidence="4">CGMCC 4.3506</strain>
    </source>
</reference>
<dbReference type="SMART" id="SM00530">
    <property type="entry name" value="HTH_XRE"/>
    <property type="match status" value="1"/>
</dbReference>
<dbReference type="InterPro" id="IPR010982">
    <property type="entry name" value="Lambda_DNA-bd_dom_sf"/>
</dbReference>
<dbReference type="PROSITE" id="PS50943">
    <property type="entry name" value="HTH_CROC1"/>
    <property type="match status" value="1"/>
</dbReference>
<dbReference type="CDD" id="cd00093">
    <property type="entry name" value="HTH_XRE"/>
    <property type="match status" value="1"/>
</dbReference>
<dbReference type="Proteomes" id="UP000199623">
    <property type="component" value="Unassembled WGS sequence"/>
</dbReference>
<name>A0A1G7Q4W9_9PSEU</name>
<dbReference type="GO" id="GO:0003677">
    <property type="term" value="F:DNA binding"/>
    <property type="evidence" value="ECO:0007669"/>
    <property type="project" value="InterPro"/>
</dbReference>
<dbReference type="RefSeq" id="WP_090048179.1">
    <property type="nucleotide sequence ID" value="NZ_FNCC01000004.1"/>
</dbReference>
<dbReference type="SUPFAM" id="SSF48452">
    <property type="entry name" value="TPR-like"/>
    <property type="match status" value="1"/>
</dbReference>
<evidence type="ECO:0000313" key="3">
    <source>
        <dbReference type="EMBL" id="SDF93534.1"/>
    </source>
</evidence>
<proteinExistence type="predicted"/>
<feature type="region of interest" description="Disordered" evidence="1">
    <location>
        <begin position="93"/>
        <end position="127"/>
    </location>
</feature>
<dbReference type="Gene3D" id="1.10.260.40">
    <property type="entry name" value="lambda repressor-like DNA-binding domains"/>
    <property type="match status" value="1"/>
</dbReference>
<dbReference type="SUPFAM" id="SSF47413">
    <property type="entry name" value="lambda repressor-like DNA-binding domains"/>
    <property type="match status" value="1"/>
</dbReference>
<keyword evidence="4" id="KW-1185">Reference proteome</keyword>
<dbReference type="Pfam" id="PF01381">
    <property type="entry name" value="HTH_3"/>
    <property type="match status" value="1"/>
</dbReference>
<evidence type="ECO:0000256" key="1">
    <source>
        <dbReference type="SAM" id="MobiDB-lite"/>
    </source>
</evidence>
<organism evidence="3 4">
    <name type="scientific">Lentzea fradiae</name>
    <dbReference type="NCBI Taxonomy" id="200378"/>
    <lineage>
        <taxon>Bacteria</taxon>
        <taxon>Bacillati</taxon>
        <taxon>Actinomycetota</taxon>
        <taxon>Actinomycetes</taxon>
        <taxon>Pseudonocardiales</taxon>
        <taxon>Pseudonocardiaceae</taxon>
        <taxon>Lentzea</taxon>
    </lineage>
</organism>
<evidence type="ECO:0000259" key="2">
    <source>
        <dbReference type="PROSITE" id="PS50943"/>
    </source>
</evidence>
<gene>
    <name evidence="3" type="ORF">SAMN05216553_104257</name>
</gene>